<comment type="caution">
    <text evidence="3">The sequence shown here is derived from an EMBL/GenBank/DDBJ whole genome shotgun (WGS) entry which is preliminary data.</text>
</comment>
<accession>A0AAE0JTA7</accession>
<feature type="transmembrane region" description="Helical" evidence="1">
    <location>
        <begin position="161"/>
        <end position="180"/>
    </location>
</feature>
<evidence type="ECO:0000313" key="4">
    <source>
        <dbReference type="Proteomes" id="UP001287356"/>
    </source>
</evidence>
<name>A0AAE0JTA7_9PEZI</name>
<sequence length="185" mass="20419">MRLDGNESPGWEETLEQYIKALQDHDYMEKRSKSIRDPFLATGEYAIDNYVLNCNTDKILADDARMKSTGSLSPWEFLKSHDPLQDYEPICGTRSDNIARTWYHGFKERVLLAAVGGAFLIGPMWLMVLQGGKYTGLITTTGFVAGFGILMAYFLNEGKDVLGSTAAYAAVLVVFVGTSAQSPGE</sequence>
<dbReference type="EMBL" id="JAULSN010000011">
    <property type="protein sequence ID" value="KAK3361501.1"/>
    <property type="molecule type" value="Genomic_DNA"/>
</dbReference>
<keyword evidence="4" id="KW-1185">Reference proteome</keyword>
<keyword evidence="1" id="KW-0472">Membrane</keyword>
<feature type="transmembrane region" description="Helical" evidence="1">
    <location>
        <begin position="134"/>
        <end position="154"/>
    </location>
</feature>
<feature type="domain" description="DUF6594" evidence="2">
    <location>
        <begin position="96"/>
        <end position="173"/>
    </location>
</feature>
<feature type="transmembrane region" description="Helical" evidence="1">
    <location>
        <begin position="110"/>
        <end position="128"/>
    </location>
</feature>
<proteinExistence type="predicted"/>
<organism evidence="3 4">
    <name type="scientific">Lasiosphaeria ovina</name>
    <dbReference type="NCBI Taxonomy" id="92902"/>
    <lineage>
        <taxon>Eukaryota</taxon>
        <taxon>Fungi</taxon>
        <taxon>Dikarya</taxon>
        <taxon>Ascomycota</taxon>
        <taxon>Pezizomycotina</taxon>
        <taxon>Sordariomycetes</taxon>
        <taxon>Sordariomycetidae</taxon>
        <taxon>Sordariales</taxon>
        <taxon>Lasiosphaeriaceae</taxon>
        <taxon>Lasiosphaeria</taxon>
    </lineage>
</organism>
<dbReference type="Pfam" id="PF20237">
    <property type="entry name" value="DUF6594"/>
    <property type="match status" value="1"/>
</dbReference>
<dbReference type="AlphaFoldDB" id="A0AAE0JTA7"/>
<keyword evidence="1" id="KW-0812">Transmembrane</keyword>
<evidence type="ECO:0000256" key="1">
    <source>
        <dbReference type="SAM" id="Phobius"/>
    </source>
</evidence>
<evidence type="ECO:0000259" key="2">
    <source>
        <dbReference type="Pfam" id="PF20237"/>
    </source>
</evidence>
<gene>
    <name evidence="3" type="ORF">B0T24DRAFT_652759</name>
</gene>
<reference evidence="3" key="1">
    <citation type="journal article" date="2023" name="Mol. Phylogenet. Evol.">
        <title>Genome-scale phylogeny and comparative genomics of the fungal order Sordariales.</title>
        <authorList>
            <person name="Hensen N."/>
            <person name="Bonometti L."/>
            <person name="Westerberg I."/>
            <person name="Brannstrom I.O."/>
            <person name="Guillou S."/>
            <person name="Cros-Aarteil S."/>
            <person name="Calhoun S."/>
            <person name="Haridas S."/>
            <person name="Kuo A."/>
            <person name="Mondo S."/>
            <person name="Pangilinan J."/>
            <person name="Riley R."/>
            <person name="LaButti K."/>
            <person name="Andreopoulos B."/>
            <person name="Lipzen A."/>
            <person name="Chen C."/>
            <person name="Yan M."/>
            <person name="Daum C."/>
            <person name="Ng V."/>
            <person name="Clum A."/>
            <person name="Steindorff A."/>
            <person name="Ohm R.A."/>
            <person name="Martin F."/>
            <person name="Silar P."/>
            <person name="Natvig D.O."/>
            <person name="Lalanne C."/>
            <person name="Gautier V."/>
            <person name="Ament-Velasquez S.L."/>
            <person name="Kruys A."/>
            <person name="Hutchinson M.I."/>
            <person name="Powell A.J."/>
            <person name="Barry K."/>
            <person name="Miller A.N."/>
            <person name="Grigoriev I.V."/>
            <person name="Debuchy R."/>
            <person name="Gladieux P."/>
            <person name="Hiltunen Thoren M."/>
            <person name="Johannesson H."/>
        </authorList>
    </citation>
    <scope>NUCLEOTIDE SEQUENCE</scope>
    <source>
        <strain evidence="3">CBS 958.72</strain>
    </source>
</reference>
<keyword evidence="1" id="KW-1133">Transmembrane helix</keyword>
<protein>
    <recommendedName>
        <fullName evidence="2">DUF6594 domain-containing protein</fullName>
    </recommendedName>
</protein>
<dbReference type="InterPro" id="IPR046529">
    <property type="entry name" value="DUF6594"/>
</dbReference>
<dbReference type="Proteomes" id="UP001287356">
    <property type="component" value="Unassembled WGS sequence"/>
</dbReference>
<evidence type="ECO:0000313" key="3">
    <source>
        <dbReference type="EMBL" id="KAK3361501.1"/>
    </source>
</evidence>
<reference evidence="3" key="2">
    <citation type="submission" date="2023-06" db="EMBL/GenBank/DDBJ databases">
        <authorList>
            <consortium name="Lawrence Berkeley National Laboratory"/>
            <person name="Haridas S."/>
            <person name="Hensen N."/>
            <person name="Bonometti L."/>
            <person name="Westerberg I."/>
            <person name="Brannstrom I.O."/>
            <person name="Guillou S."/>
            <person name="Cros-Aarteil S."/>
            <person name="Calhoun S."/>
            <person name="Kuo A."/>
            <person name="Mondo S."/>
            <person name="Pangilinan J."/>
            <person name="Riley R."/>
            <person name="Labutti K."/>
            <person name="Andreopoulos B."/>
            <person name="Lipzen A."/>
            <person name="Chen C."/>
            <person name="Yanf M."/>
            <person name="Daum C."/>
            <person name="Ng V."/>
            <person name="Clum A."/>
            <person name="Steindorff A."/>
            <person name="Ohm R."/>
            <person name="Martin F."/>
            <person name="Silar P."/>
            <person name="Natvig D."/>
            <person name="Lalanne C."/>
            <person name="Gautier V."/>
            <person name="Ament-Velasquez S.L."/>
            <person name="Kruys A."/>
            <person name="Hutchinson M.I."/>
            <person name="Powell A.J."/>
            <person name="Barry K."/>
            <person name="Miller A.N."/>
            <person name="Grigoriev I.V."/>
            <person name="Debuchy R."/>
            <person name="Gladieux P."/>
            <person name="Thoren M.H."/>
            <person name="Johannesson H."/>
        </authorList>
    </citation>
    <scope>NUCLEOTIDE SEQUENCE</scope>
    <source>
        <strain evidence="3">CBS 958.72</strain>
    </source>
</reference>